<dbReference type="Proteomes" id="UP000813463">
    <property type="component" value="Chromosome 1"/>
</dbReference>
<feature type="compositionally biased region" description="Low complexity" evidence="1">
    <location>
        <begin position="321"/>
        <end position="346"/>
    </location>
</feature>
<feature type="compositionally biased region" description="Basic and acidic residues" evidence="1">
    <location>
        <begin position="107"/>
        <end position="131"/>
    </location>
</feature>
<proteinExistence type="predicted"/>
<dbReference type="RefSeq" id="XP_056690304.1">
    <property type="nucleotide sequence ID" value="XM_056834326.1"/>
</dbReference>
<evidence type="ECO:0000256" key="1">
    <source>
        <dbReference type="SAM" id="MobiDB-lite"/>
    </source>
</evidence>
<evidence type="ECO:0000259" key="2">
    <source>
        <dbReference type="Pfam" id="PF03732"/>
    </source>
</evidence>
<keyword evidence="3" id="KW-1185">Reference proteome</keyword>
<name>A0ABM3R3V8_SPIOL</name>
<organism evidence="3 4">
    <name type="scientific">Spinacia oleracea</name>
    <name type="common">Spinach</name>
    <dbReference type="NCBI Taxonomy" id="3562"/>
    <lineage>
        <taxon>Eukaryota</taxon>
        <taxon>Viridiplantae</taxon>
        <taxon>Streptophyta</taxon>
        <taxon>Embryophyta</taxon>
        <taxon>Tracheophyta</taxon>
        <taxon>Spermatophyta</taxon>
        <taxon>Magnoliopsida</taxon>
        <taxon>eudicotyledons</taxon>
        <taxon>Gunneridae</taxon>
        <taxon>Pentapetalae</taxon>
        <taxon>Caryophyllales</taxon>
        <taxon>Chenopodiaceae</taxon>
        <taxon>Chenopodioideae</taxon>
        <taxon>Anserineae</taxon>
        <taxon>Spinacia</taxon>
    </lineage>
</organism>
<dbReference type="PANTHER" id="PTHR33223">
    <property type="entry name" value="CCHC-TYPE DOMAIN-CONTAINING PROTEIN"/>
    <property type="match status" value="1"/>
</dbReference>
<feature type="region of interest" description="Disordered" evidence="1">
    <location>
        <begin position="308"/>
        <end position="391"/>
    </location>
</feature>
<dbReference type="CDD" id="cd00303">
    <property type="entry name" value="retropepsin_like"/>
    <property type="match status" value="1"/>
</dbReference>
<feature type="compositionally biased region" description="Polar residues" evidence="1">
    <location>
        <begin position="364"/>
        <end position="378"/>
    </location>
</feature>
<feature type="compositionally biased region" description="Acidic residues" evidence="1">
    <location>
        <begin position="12"/>
        <end position="21"/>
    </location>
</feature>
<dbReference type="GeneID" id="130465528"/>
<sequence length="633" mass="72009">MRNIPQPVQDFIVEDDDEVETESPAREQFATPLEQTLQERLSPLSAIFTGEQLKELSTVMAALSELPPAQNSGSVGSLKKARSANPHLPVRNLLSSLNQENTTQKRKCPDPHENEEPETEPHPTPEYERRAPVQQISRRQTIQPKDFPLCREILEERMEKIKIPTEKYGGTTDPEDHCTTFEQHMMLYTDSDAMWCKAAFLSRFVSKQKRKKSSGELMSFAQRDRESLRDYLTRFNNESITIPNLQQKIAVLALMRGMQECEFKKYLSRKSYKNLGEVLHKANEYIRGDEMMRISNVIVGTGGNAGYNPSYNNQQTGRGGNSLNQSNNQQGSSQKNQNNRNVNPHNQRPRQDRRESRGLFDNYTPLNTPRTTIYNINNKMDGWRRPPPMQSRERNVKKFCDFHNEHGHLTEGCRDLNDNIEDMYRARQGNGNYNPAGGNTANSYRPQQQQNQQQYPGIEQPYQPPRIEQRPPKTSARAEQRDNRKKPNVFVISGGPVHGGTISGANRSLEEHRHMVNYHSTRAWPSPPSIPVMTFSESDYRGIIFPHDDPLVLTIDIANADVNRVLVDGGSSANIIFWDAFKKLHIREEELARVNYPVIGFSGSTVYPEGSIRLPVKIGPHGGILNHQSAGGL</sequence>
<feature type="domain" description="Retrotransposon gag" evidence="2">
    <location>
        <begin position="196"/>
        <end position="260"/>
    </location>
</feature>
<protein>
    <recommendedName>
        <fullName evidence="2">Retrotransposon gag domain-containing protein</fullName>
    </recommendedName>
</protein>
<evidence type="ECO:0000313" key="4">
    <source>
        <dbReference type="RefSeq" id="XP_056690304.1"/>
    </source>
</evidence>
<dbReference type="InterPro" id="IPR005162">
    <property type="entry name" value="Retrotrans_gag_dom"/>
</dbReference>
<feature type="compositionally biased region" description="Polar residues" evidence="1">
    <location>
        <begin position="93"/>
        <end position="102"/>
    </location>
</feature>
<evidence type="ECO:0000313" key="3">
    <source>
        <dbReference type="Proteomes" id="UP000813463"/>
    </source>
</evidence>
<reference evidence="4" key="2">
    <citation type="submission" date="2025-08" db="UniProtKB">
        <authorList>
            <consortium name="RefSeq"/>
        </authorList>
    </citation>
    <scope>IDENTIFICATION</scope>
    <source>
        <tissue evidence="4">Leaf</tissue>
    </source>
</reference>
<feature type="region of interest" description="Disordered" evidence="1">
    <location>
        <begin position="426"/>
        <end position="497"/>
    </location>
</feature>
<gene>
    <name evidence="4" type="primary">LOC130465528</name>
</gene>
<feature type="compositionally biased region" description="Polar residues" evidence="1">
    <location>
        <begin position="429"/>
        <end position="446"/>
    </location>
</feature>
<reference evidence="3" key="1">
    <citation type="journal article" date="2021" name="Nat. Commun.">
        <title>Genomic analyses provide insights into spinach domestication and the genetic basis of agronomic traits.</title>
        <authorList>
            <person name="Cai X."/>
            <person name="Sun X."/>
            <person name="Xu C."/>
            <person name="Sun H."/>
            <person name="Wang X."/>
            <person name="Ge C."/>
            <person name="Zhang Z."/>
            <person name="Wang Q."/>
            <person name="Fei Z."/>
            <person name="Jiao C."/>
            <person name="Wang Q."/>
        </authorList>
    </citation>
    <scope>NUCLEOTIDE SEQUENCE [LARGE SCALE GENOMIC DNA]</scope>
    <source>
        <strain evidence="3">cv. Varoflay</strain>
    </source>
</reference>
<dbReference type="Pfam" id="PF03732">
    <property type="entry name" value="Retrotrans_gag"/>
    <property type="match status" value="1"/>
</dbReference>
<feature type="region of interest" description="Disordered" evidence="1">
    <location>
        <begin position="67"/>
        <end position="137"/>
    </location>
</feature>
<accession>A0ABM3R3V8</accession>
<feature type="compositionally biased region" description="Basic and acidic residues" evidence="1">
    <location>
        <begin position="467"/>
        <end position="482"/>
    </location>
</feature>
<dbReference type="PANTHER" id="PTHR33223:SF10">
    <property type="entry name" value="AMINOTRANSFERASE-LIKE PLANT MOBILE DOMAIN-CONTAINING PROTEIN"/>
    <property type="match status" value="1"/>
</dbReference>
<feature type="compositionally biased region" description="Basic and acidic residues" evidence="1">
    <location>
        <begin position="349"/>
        <end position="358"/>
    </location>
</feature>
<feature type="region of interest" description="Disordered" evidence="1">
    <location>
        <begin position="1"/>
        <end position="33"/>
    </location>
</feature>